<proteinExistence type="predicted"/>
<sequence length="155" mass="16735">MNDSKEEESSPKILVGQKIWAEVVIVPGDVRSSTSRSKRSTASKLILDGKEPVKKQLIVLAITDTHFVCAYTSTFGGSSSKLDPERVVNAHNWYPIAPAEGEHTPLAQPTGGDGVAGWVCLSQLISVPLEDKTAVPLPVFYPEASVDNIKEKFGM</sequence>
<accession>A0A0C3C4D2</accession>
<dbReference type="EMBL" id="KN831790">
    <property type="protein sequence ID" value="KIM38466.1"/>
    <property type="molecule type" value="Genomic_DNA"/>
</dbReference>
<keyword evidence="2" id="KW-1185">Reference proteome</keyword>
<dbReference type="Proteomes" id="UP000053424">
    <property type="component" value="Unassembled WGS sequence"/>
</dbReference>
<evidence type="ECO:0000313" key="1">
    <source>
        <dbReference type="EMBL" id="KIM38466.1"/>
    </source>
</evidence>
<organism evidence="1 2">
    <name type="scientific">Hebeloma cylindrosporum</name>
    <dbReference type="NCBI Taxonomy" id="76867"/>
    <lineage>
        <taxon>Eukaryota</taxon>
        <taxon>Fungi</taxon>
        <taxon>Dikarya</taxon>
        <taxon>Basidiomycota</taxon>
        <taxon>Agaricomycotina</taxon>
        <taxon>Agaricomycetes</taxon>
        <taxon>Agaricomycetidae</taxon>
        <taxon>Agaricales</taxon>
        <taxon>Agaricineae</taxon>
        <taxon>Hymenogastraceae</taxon>
        <taxon>Hebeloma</taxon>
    </lineage>
</organism>
<dbReference type="HOGENOM" id="CLU_1695692_0_0_1"/>
<gene>
    <name evidence="1" type="ORF">M413DRAFT_30018</name>
</gene>
<name>A0A0C3C4D2_HEBCY</name>
<evidence type="ECO:0000313" key="2">
    <source>
        <dbReference type="Proteomes" id="UP000053424"/>
    </source>
</evidence>
<protein>
    <submittedName>
        <fullName evidence="1">Uncharacterized protein</fullName>
    </submittedName>
</protein>
<reference evidence="1 2" key="1">
    <citation type="submission" date="2014-04" db="EMBL/GenBank/DDBJ databases">
        <authorList>
            <consortium name="DOE Joint Genome Institute"/>
            <person name="Kuo A."/>
            <person name="Gay G."/>
            <person name="Dore J."/>
            <person name="Kohler A."/>
            <person name="Nagy L.G."/>
            <person name="Floudas D."/>
            <person name="Copeland A."/>
            <person name="Barry K.W."/>
            <person name="Cichocki N."/>
            <person name="Veneault-Fourrey C."/>
            <person name="LaButti K."/>
            <person name="Lindquist E.A."/>
            <person name="Lipzen A."/>
            <person name="Lundell T."/>
            <person name="Morin E."/>
            <person name="Murat C."/>
            <person name="Sun H."/>
            <person name="Tunlid A."/>
            <person name="Henrissat B."/>
            <person name="Grigoriev I.V."/>
            <person name="Hibbett D.S."/>
            <person name="Martin F."/>
            <person name="Nordberg H.P."/>
            <person name="Cantor M.N."/>
            <person name="Hua S.X."/>
        </authorList>
    </citation>
    <scope>NUCLEOTIDE SEQUENCE [LARGE SCALE GENOMIC DNA]</scope>
    <source>
        <strain evidence="2">h7</strain>
    </source>
</reference>
<reference evidence="2" key="2">
    <citation type="submission" date="2015-01" db="EMBL/GenBank/DDBJ databases">
        <title>Evolutionary Origins and Diversification of the Mycorrhizal Mutualists.</title>
        <authorList>
            <consortium name="DOE Joint Genome Institute"/>
            <consortium name="Mycorrhizal Genomics Consortium"/>
            <person name="Kohler A."/>
            <person name="Kuo A."/>
            <person name="Nagy L.G."/>
            <person name="Floudas D."/>
            <person name="Copeland A."/>
            <person name="Barry K.W."/>
            <person name="Cichocki N."/>
            <person name="Veneault-Fourrey C."/>
            <person name="LaButti K."/>
            <person name="Lindquist E.A."/>
            <person name="Lipzen A."/>
            <person name="Lundell T."/>
            <person name="Morin E."/>
            <person name="Murat C."/>
            <person name="Riley R."/>
            <person name="Ohm R."/>
            <person name="Sun H."/>
            <person name="Tunlid A."/>
            <person name="Henrissat B."/>
            <person name="Grigoriev I.V."/>
            <person name="Hibbett D.S."/>
            <person name="Martin F."/>
        </authorList>
    </citation>
    <scope>NUCLEOTIDE SEQUENCE [LARGE SCALE GENOMIC DNA]</scope>
    <source>
        <strain evidence="2">h7</strain>
    </source>
</reference>
<dbReference type="AlphaFoldDB" id="A0A0C3C4D2"/>